<keyword evidence="7" id="KW-0443">Lipid metabolism</keyword>
<evidence type="ECO:0000256" key="9">
    <source>
        <dbReference type="ARBA" id="ARBA00059620"/>
    </source>
</evidence>
<evidence type="ECO:0000256" key="11">
    <source>
        <dbReference type="ARBA" id="ARBA00082544"/>
    </source>
</evidence>
<evidence type="ECO:0000256" key="1">
    <source>
        <dbReference type="ARBA" id="ARBA00004141"/>
    </source>
</evidence>
<dbReference type="PANTHER" id="PTHR24322:SF736">
    <property type="entry name" value="RETINOL DEHYDROGENASE 10"/>
    <property type="match status" value="1"/>
</dbReference>
<evidence type="ECO:0000256" key="13">
    <source>
        <dbReference type="SAM" id="Phobius"/>
    </source>
</evidence>
<dbReference type="SUPFAM" id="SSF51735">
    <property type="entry name" value="NAD(P)-binding Rossmann-fold domains"/>
    <property type="match status" value="1"/>
</dbReference>
<organism evidence="14 15">
    <name type="scientific">Halocaridina rubra</name>
    <name type="common">Hawaiian red shrimp</name>
    <dbReference type="NCBI Taxonomy" id="373956"/>
    <lineage>
        <taxon>Eukaryota</taxon>
        <taxon>Metazoa</taxon>
        <taxon>Ecdysozoa</taxon>
        <taxon>Arthropoda</taxon>
        <taxon>Crustacea</taxon>
        <taxon>Multicrustacea</taxon>
        <taxon>Malacostraca</taxon>
        <taxon>Eumalacostraca</taxon>
        <taxon>Eucarida</taxon>
        <taxon>Decapoda</taxon>
        <taxon>Pleocyemata</taxon>
        <taxon>Caridea</taxon>
        <taxon>Atyoidea</taxon>
        <taxon>Atyidae</taxon>
        <taxon>Halocaridina</taxon>
    </lineage>
</organism>
<accession>A0AAN8XBC1</accession>
<evidence type="ECO:0000256" key="8">
    <source>
        <dbReference type="ARBA" id="ARBA00023136"/>
    </source>
</evidence>
<evidence type="ECO:0000256" key="6">
    <source>
        <dbReference type="ARBA" id="ARBA00023002"/>
    </source>
</evidence>
<dbReference type="PROSITE" id="PS00061">
    <property type="entry name" value="ADH_SHORT"/>
    <property type="match status" value="1"/>
</dbReference>
<dbReference type="PANTHER" id="PTHR24322">
    <property type="entry name" value="PKSB"/>
    <property type="match status" value="1"/>
</dbReference>
<evidence type="ECO:0000256" key="3">
    <source>
        <dbReference type="ARBA" id="ARBA00022692"/>
    </source>
</evidence>
<keyword evidence="5 13" id="KW-1133">Transmembrane helix</keyword>
<dbReference type="PRINTS" id="PR00080">
    <property type="entry name" value="SDRFAMILY"/>
</dbReference>
<dbReference type="InterPro" id="IPR002347">
    <property type="entry name" value="SDR_fam"/>
</dbReference>
<dbReference type="AlphaFoldDB" id="A0AAN8XBC1"/>
<evidence type="ECO:0000256" key="2">
    <source>
        <dbReference type="ARBA" id="ARBA00006484"/>
    </source>
</evidence>
<evidence type="ECO:0000313" key="14">
    <source>
        <dbReference type="EMBL" id="KAK7076214.1"/>
    </source>
</evidence>
<dbReference type="FunFam" id="3.40.50.720:FF:000131">
    <property type="entry name" value="Short-chain dehydrogenase/reductase 3"/>
    <property type="match status" value="1"/>
</dbReference>
<evidence type="ECO:0000256" key="10">
    <source>
        <dbReference type="ARBA" id="ARBA00068717"/>
    </source>
</evidence>
<proteinExistence type="inferred from homology"/>
<dbReference type="Gene3D" id="3.40.50.720">
    <property type="entry name" value="NAD(P)-binding Rossmann-like Domain"/>
    <property type="match status" value="1"/>
</dbReference>
<comment type="similarity">
    <text evidence="2 12">Belongs to the short-chain dehydrogenases/reductases (SDR) family.</text>
</comment>
<dbReference type="InterPro" id="IPR036291">
    <property type="entry name" value="NAD(P)-bd_dom_sf"/>
</dbReference>
<dbReference type="GO" id="GO:0005811">
    <property type="term" value="C:lipid droplet"/>
    <property type="evidence" value="ECO:0007669"/>
    <property type="project" value="TreeGrafter"/>
</dbReference>
<keyword evidence="8 13" id="KW-0472">Membrane</keyword>
<evidence type="ECO:0000256" key="7">
    <source>
        <dbReference type="ARBA" id="ARBA00023098"/>
    </source>
</evidence>
<dbReference type="Pfam" id="PF00106">
    <property type="entry name" value="adh_short"/>
    <property type="match status" value="1"/>
</dbReference>
<dbReference type="InterPro" id="IPR020904">
    <property type="entry name" value="Sc_DH/Rdtase_CS"/>
</dbReference>
<comment type="caution">
    <text evidence="14">The sequence shown here is derived from an EMBL/GenBank/DDBJ whole genome shotgun (WGS) entry which is preliminary data.</text>
</comment>
<dbReference type="EMBL" id="JAXCGZ010009777">
    <property type="protein sequence ID" value="KAK7076214.1"/>
    <property type="molecule type" value="Genomic_DNA"/>
</dbReference>
<keyword evidence="3 13" id="KW-0812">Transmembrane</keyword>
<comment type="subcellular location">
    <subcellularLocation>
        <location evidence="1">Membrane</location>
        <topology evidence="1">Multi-pass membrane protein</topology>
    </subcellularLocation>
</comment>
<evidence type="ECO:0000256" key="12">
    <source>
        <dbReference type="RuleBase" id="RU000363"/>
    </source>
</evidence>
<dbReference type="CDD" id="cd05339">
    <property type="entry name" value="17beta-HSDXI-like_SDR_c"/>
    <property type="match status" value="1"/>
</dbReference>
<reference evidence="14 15" key="1">
    <citation type="submission" date="2023-11" db="EMBL/GenBank/DDBJ databases">
        <title>Halocaridina rubra genome assembly.</title>
        <authorList>
            <person name="Smith C."/>
        </authorList>
    </citation>
    <scope>NUCLEOTIDE SEQUENCE [LARGE SCALE GENOMIC DNA]</scope>
    <source>
        <strain evidence="14">EP-1</strain>
        <tissue evidence="14">Whole</tissue>
    </source>
</reference>
<dbReference type="Proteomes" id="UP001381693">
    <property type="component" value="Unassembled WGS sequence"/>
</dbReference>
<evidence type="ECO:0000313" key="15">
    <source>
        <dbReference type="Proteomes" id="UP001381693"/>
    </source>
</evidence>
<protein>
    <recommendedName>
        <fullName evidence="10">Short-chain dehydrogenase/reductase 3</fullName>
    </recommendedName>
    <alternativeName>
        <fullName evidence="11">Retinal short-chain dehydrogenase/reductase 1</fullName>
    </alternativeName>
</protein>
<dbReference type="PRINTS" id="PR00081">
    <property type="entry name" value="GDHRDH"/>
</dbReference>
<gene>
    <name evidence="14" type="ORF">SK128_023566</name>
</gene>
<comment type="function">
    <text evidence="9">Catalyzes the reduction of all-trans-retinal to all-trans-retinol in the presence of NADPH.</text>
</comment>
<keyword evidence="6" id="KW-0560">Oxidoreductase</keyword>
<name>A0AAN8XBC1_HALRR</name>
<dbReference type="GO" id="GO:0016020">
    <property type="term" value="C:membrane"/>
    <property type="evidence" value="ECO:0007669"/>
    <property type="project" value="UniProtKB-SubCell"/>
</dbReference>
<keyword evidence="4" id="KW-0521">NADP</keyword>
<keyword evidence="15" id="KW-1185">Reference proteome</keyword>
<dbReference type="GO" id="GO:0052650">
    <property type="term" value="F:all-trans-retinol dehydrogenase (NADP+) activity"/>
    <property type="evidence" value="ECO:0007669"/>
    <property type="project" value="UniProtKB-ARBA"/>
</dbReference>
<sequence length="345" mass="38869">MVLGKDKSVSRFEDNGDVKPSYRFILSRSEHKTSFKMVSGLMVIYQYALLVLDFLQFCVCSFLLMIQAGWHVIFPKQLKNVVGEIILITGTGHGIGRELALQFSRLGAKIICLDINEANNKQTVADITREGGTAWGYKCDVSNRGEIHSVCTKIREEIGQITILVNNAGIMPCKPFMKHTPEEIQKLFDINVFSHFWMVREWLPLFITSNKGHIVSMSSVAGLVATSNLVPYCSSKYAVKGLMDGLSEELRYAGRHPDIKITCVHPFVVDTGLAKKPRIRFPSFNPITTAERCAELMIEGIRREDEMVCIPPKDFYCYKLVSLFPIGVQKAFVDFMDTGVDEHDN</sequence>
<evidence type="ECO:0000256" key="4">
    <source>
        <dbReference type="ARBA" id="ARBA00022857"/>
    </source>
</evidence>
<evidence type="ECO:0000256" key="5">
    <source>
        <dbReference type="ARBA" id="ARBA00022989"/>
    </source>
</evidence>
<feature type="transmembrane region" description="Helical" evidence="13">
    <location>
        <begin position="44"/>
        <end position="66"/>
    </location>
</feature>